<feature type="domain" description="HTH gntR-type" evidence="4">
    <location>
        <begin position="15"/>
        <end position="81"/>
    </location>
</feature>
<protein>
    <recommendedName>
        <fullName evidence="4">HTH gntR-type domain-containing protein</fullName>
    </recommendedName>
</protein>
<evidence type="ECO:0000313" key="5">
    <source>
        <dbReference type="EMBL" id="PXY89617.1"/>
    </source>
</evidence>
<dbReference type="InterPro" id="IPR008920">
    <property type="entry name" value="TF_FadR/GntR_C"/>
</dbReference>
<gene>
    <name evidence="5" type="ORF">DKK74_01835</name>
</gene>
<dbReference type="PANTHER" id="PTHR43537:SF24">
    <property type="entry name" value="GLUCONATE OPERON TRANSCRIPTIONAL REPRESSOR"/>
    <property type="match status" value="1"/>
</dbReference>
<dbReference type="Proteomes" id="UP000248128">
    <property type="component" value="Unassembled WGS sequence"/>
</dbReference>
<dbReference type="SMART" id="SM00895">
    <property type="entry name" value="FCD"/>
    <property type="match status" value="1"/>
</dbReference>
<sequence length="226" mass="25632">MREGKGMAARPLNTQLLGEQIVNELRTQIIHGEIAQGSHLVETDIADQYEVSRGPVRDAFNRLVNEGLVVRKKRGCVVRGLSEKDVRDMYEVRAAFEEIAANHVVRDPDKTDWAGMEQCIAGMRQALEVGNSDTYAQQDLDFHDALIKNSHNRRVIDFWSTFMPTFSVMLQVTNAQDIDLNPSFHDHEEILKSLKSGKPADVKSLVDRHLNGSLNRMIRALKKLKR</sequence>
<dbReference type="Gene3D" id="1.20.120.530">
    <property type="entry name" value="GntR ligand-binding domain-like"/>
    <property type="match status" value="1"/>
</dbReference>
<dbReference type="AlphaFoldDB" id="A0A318MRR4"/>
<proteinExistence type="predicted"/>
<keyword evidence="1" id="KW-0805">Transcription regulation</keyword>
<dbReference type="InterPro" id="IPR036390">
    <property type="entry name" value="WH_DNA-bd_sf"/>
</dbReference>
<dbReference type="InterPro" id="IPR036388">
    <property type="entry name" value="WH-like_DNA-bd_sf"/>
</dbReference>
<comment type="caution">
    <text evidence="5">The sequence shown here is derived from an EMBL/GenBank/DDBJ whole genome shotgun (WGS) entry which is preliminary data.</text>
</comment>
<name>A0A318MRR4_9BIFI</name>
<dbReference type="PANTHER" id="PTHR43537">
    <property type="entry name" value="TRANSCRIPTIONAL REGULATOR, GNTR FAMILY"/>
    <property type="match status" value="1"/>
</dbReference>
<reference evidence="5 6" key="1">
    <citation type="submission" date="2018-05" db="EMBL/GenBank/DDBJ databases">
        <title>Reference genomes for bee gut microbiota database.</title>
        <authorList>
            <person name="Ellegaard K.M."/>
        </authorList>
    </citation>
    <scope>NUCLEOTIDE SEQUENCE [LARGE SCALE GENOMIC DNA]</scope>
    <source>
        <strain evidence="5 6">ESL0199</strain>
    </source>
</reference>
<dbReference type="GO" id="GO:0003700">
    <property type="term" value="F:DNA-binding transcription factor activity"/>
    <property type="evidence" value="ECO:0007669"/>
    <property type="project" value="InterPro"/>
</dbReference>
<dbReference type="SUPFAM" id="SSF48008">
    <property type="entry name" value="GntR ligand-binding domain-like"/>
    <property type="match status" value="1"/>
</dbReference>
<dbReference type="SMART" id="SM00345">
    <property type="entry name" value="HTH_GNTR"/>
    <property type="match status" value="1"/>
</dbReference>
<dbReference type="Gene3D" id="1.10.10.10">
    <property type="entry name" value="Winged helix-like DNA-binding domain superfamily/Winged helix DNA-binding domain"/>
    <property type="match status" value="1"/>
</dbReference>
<evidence type="ECO:0000256" key="3">
    <source>
        <dbReference type="ARBA" id="ARBA00023163"/>
    </source>
</evidence>
<dbReference type="InterPro" id="IPR000524">
    <property type="entry name" value="Tscrpt_reg_HTH_GntR"/>
</dbReference>
<evidence type="ECO:0000313" key="6">
    <source>
        <dbReference type="Proteomes" id="UP000248128"/>
    </source>
</evidence>
<dbReference type="GO" id="GO:0003677">
    <property type="term" value="F:DNA binding"/>
    <property type="evidence" value="ECO:0007669"/>
    <property type="project" value="UniProtKB-KW"/>
</dbReference>
<dbReference type="EMBL" id="QGLK01000001">
    <property type="protein sequence ID" value="PXY89617.1"/>
    <property type="molecule type" value="Genomic_DNA"/>
</dbReference>
<accession>A0A318MRR4</accession>
<evidence type="ECO:0000256" key="2">
    <source>
        <dbReference type="ARBA" id="ARBA00023125"/>
    </source>
</evidence>
<keyword evidence="3" id="KW-0804">Transcription</keyword>
<dbReference type="Pfam" id="PF07729">
    <property type="entry name" value="FCD"/>
    <property type="match status" value="1"/>
</dbReference>
<dbReference type="OrthoDB" id="8663149at2"/>
<keyword evidence="2" id="KW-0238">DNA-binding</keyword>
<dbReference type="InterPro" id="IPR011711">
    <property type="entry name" value="GntR_C"/>
</dbReference>
<organism evidence="5 6">
    <name type="scientific">Bifidobacterium asteroides</name>
    <dbReference type="NCBI Taxonomy" id="1684"/>
    <lineage>
        <taxon>Bacteria</taxon>
        <taxon>Bacillati</taxon>
        <taxon>Actinomycetota</taxon>
        <taxon>Actinomycetes</taxon>
        <taxon>Bifidobacteriales</taxon>
        <taxon>Bifidobacteriaceae</taxon>
        <taxon>Bifidobacterium</taxon>
    </lineage>
</organism>
<dbReference type="CDD" id="cd07377">
    <property type="entry name" value="WHTH_GntR"/>
    <property type="match status" value="1"/>
</dbReference>
<dbReference type="PROSITE" id="PS50949">
    <property type="entry name" value="HTH_GNTR"/>
    <property type="match status" value="1"/>
</dbReference>
<dbReference type="Pfam" id="PF00392">
    <property type="entry name" value="GntR"/>
    <property type="match status" value="1"/>
</dbReference>
<evidence type="ECO:0000259" key="4">
    <source>
        <dbReference type="PROSITE" id="PS50949"/>
    </source>
</evidence>
<evidence type="ECO:0000256" key="1">
    <source>
        <dbReference type="ARBA" id="ARBA00023015"/>
    </source>
</evidence>
<dbReference type="SUPFAM" id="SSF46785">
    <property type="entry name" value="Winged helix' DNA-binding domain"/>
    <property type="match status" value="1"/>
</dbReference>